<proteinExistence type="predicted"/>
<dbReference type="EMBL" id="PKSM01000025">
    <property type="protein sequence ID" value="POW21102.1"/>
    <property type="molecule type" value="Genomic_DNA"/>
</dbReference>
<keyword evidence="2" id="KW-1185">Reference proteome</keyword>
<name>A0A2S4WH70_9BASI</name>
<reference evidence="2" key="2">
    <citation type="journal article" date="2018" name="BMC Genomics">
        <title>Genomic insights into host adaptation between the wheat stripe rust pathogen (Puccinia striiformis f. sp. tritici) and the barley stripe rust pathogen (Puccinia striiformis f. sp. hordei).</title>
        <authorList>
            <person name="Xia C."/>
            <person name="Wang M."/>
            <person name="Yin C."/>
            <person name="Cornejo O.E."/>
            <person name="Hulbert S.H."/>
            <person name="Chen X."/>
        </authorList>
    </citation>
    <scope>NUCLEOTIDE SEQUENCE [LARGE SCALE GENOMIC DNA]</scope>
    <source>
        <strain evidence="2">93TX-2</strain>
    </source>
</reference>
<dbReference type="AlphaFoldDB" id="A0A2S4WH70"/>
<comment type="caution">
    <text evidence="1">The sequence shown here is derived from an EMBL/GenBank/DDBJ whole genome shotgun (WGS) entry which is preliminary data.</text>
</comment>
<reference evidence="1 2" key="1">
    <citation type="submission" date="2017-12" db="EMBL/GenBank/DDBJ databases">
        <title>Gene loss provides genomic basis for host adaptation in cereal stripe rust fungi.</title>
        <authorList>
            <person name="Xia C."/>
        </authorList>
    </citation>
    <scope>NUCLEOTIDE SEQUENCE [LARGE SCALE GENOMIC DNA]</scope>
    <source>
        <strain evidence="1 2">93TX-2</strain>
    </source>
</reference>
<dbReference type="VEuPathDB" id="FungiDB:PSHT_02793"/>
<gene>
    <name evidence="1" type="ORF">PSHT_02793</name>
</gene>
<protein>
    <submittedName>
        <fullName evidence="1">Uncharacterized protein</fullName>
    </submittedName>
</protein>
<dbReference type="Proteomes" id="UP000238274">
    <property type="component" value="Unassembled WGS sequence"/>
</dbReference>
<dbReference type="VEuPathDB" id="FungiDB:PSTT_06761"/>
<evidence type="ECO:0000313" key="1">
    <source>
        <dbReference type="EMBL" id="POW21102.1"/>
    </source>
</evidence>
<reference evidence="2" key="3">
    <citation type="journal article" date="2018" name="Mol. Plant Microbe Interact.">
        <title>Genome sequence resources for the wheat stripe rust pathogen (Puccinia striiformis f. sp. tritici) and the barley stripe rust pathogen (Puccinia striiformis f. sp. hordei).</title>
        <authorList>
            <person name="Xia C."/>
            <person name="Wang M."/>
            <person name="Yin C."/>
            <person name="Cornejo O.E."/>
            <person name="Hulbert S.H."/>
            <person name="Chen X."/>
        </authorList>
    </citation>
    <scope>NUCLEOTIDE SEQUENCE [LARGE SCALE GENOMIC DNA]</scope>
    <source>
        <strain evidence="2">93TX-2</strain>
    </source>
</reference>
<sequence>MVFFNKFHFCCLSGLPASYLPKDINRFVLKFTSSSSSSSLQEIIQVPDQSIQWTKQVNLLGFKTPEPINEIKDSLIKQQSSTTSIIEIIELKNYEIGLNFLQAIKQTNRSGKLILVTGLPINSNPLQIENTLINFGLPIIKVQHLDRYERMSNGLYWPYLDPNPSCITNHNNNKKKGKKDKTNCRNQVFYTSSITISNYIVSELNQLYPVWLGNRRSSSSQLGTGVGVTPGWKLMAKVIY</sequence>
<accession>A0A2S4WH70</accession>
<organism evidence="1 2">
    <name type="scientific">Puccinia striiformis</name>
    <dbReference type="NCBI Taxonomy" id="27350"/>
    <lineage>
        <taxon>Eukaryota</taxon>
        <taxon>Fungi</taxon>
        <taxon>Dikarya</taxon>
        <taxon>Basidiomycota</taxon>
        <taxon>Pucciniomycotina</taxon>
        <taxon>Pucciniomycetes</taxon>
        <taxon>Pucciniales</taxon>
        <taxon>Pucciniaceae</taxon>
        <taxon>Puccinia</taxon>
    </lineage>
</organism>
<evidence type="ECO:0000313" key="2">
    <source>
        <dbReference type="Proteomes" id="UP000238274"/>
    </source>
</evidence>
<dbReference type="OrthoDB" id="2502997at2759"/>